<dbReference type="InterPro" id="IPR007624">
    <property type="entry name" value="RNA_pol_sigma70_r3"/>
</dbReference>
<dbReference type="PRINTS" id="PR00046">
    <property type="entry name" value="SIGMA70FCT"/>
</dbReference>
<dbReference type="Pfam" id="PF04542">
    <property type="entry name" value="Sigma70_r2"/>
    <property type="match status" value="1"/>
</dbReference>
<dbReference type="CDD" id="cd06171">
    <property type="entry name" value="Sigma70_r4"/>
    <property type="match status" value="1"/>
</dbReference>
<sequence>MSNSAQKLEIDEYFPREALFQDNISLVKIIAHHISVRLPPNQSVDDLIQVGMIGLLEASRSYDPTLGAAFKSYASIRIRGSILDELRKQSWMPRSLQKKSRELSQAIHGVENKLGRSASDREIAEEMDMSLDDYEVMLESLAGCTVFSLDDDDNFNEPETNEKSPFKNIQDAAIKEKLAEVIGSLPEQEKLVVSLYYDKELNLREIGEVLDVSESRVCQVHSQAVNRMRARMREWTIND</sequence>
<proteinExistence type="predicted"/>
<evidence type="ECO:0000256" key="1">
    <source>
        <dbReference type="ARBA" id="ARBA00023015"/>
    </source>
</evidence>
<dbReference type="NCBIfam" id="NF005413">
    <property type="entry name" value="PRK06986.1"/>
    <property type="match status" value="1"/>
</dbReference>
<dbReference type="Gene3D" id="1.20.140.160">
    <property type="match status" value="1"/>
</dbReference>
<feature type="domain" description="RNA polymerase sigma-70" evidence="5">
    <location>
        <begin position="202"/>
        <end position="228"/>
    </location>
</feature>
<dbReference type="PIRSF" id="PIRSF000770">
    <property type="entry name" value="RNA_pol_sigma-SigE/K"/>
    <property type="match status" value="1"/>
</dbReference>
<dbReference type="SUPFAM" id="SSF88659">
    <property type="entry name" value="Sigma3 and sigma4 domains of RNA polymerase sigma factors"/>
    <property type="match status" value="2"/>
</dbReference>
<dbReference type="InterPro" id="IPR007630">
    <property type="entry name" value="RNA_pol_sigma70_r4"/>
</dbReference>
<evidence type="ECO:0000313" key="7">
    <source>
        <dbReference type="Proteomes" id="UP000228987"/>
    </source>
</evidence>
<keyword evidence="2" id="KW-0731">Sigma factor</keyword>
<dbReference type="GO" id="GO:0003899">
    <property type="term" value="F:DNA-directed RNA polymerase activity"/>
    <property type="evidence" value="ECO:0007669"/>
    <property type="project" value="InterPro"/>
</dbReference>
<dbReference type="InterPro" id="IPR000943">
    <property type="entry name" value="RNA_pol_sigma70"/>
</dbReference>
<dbReference type="PROSITE" id="PS00716">
    <property type="entry name" value="SIGMA70_2"/>
    <property type="match status" value="1"/>
</dbReference>
<dbReference type="PANTHER" id="PTHR30385:SF7">
    <property type="entry name" value="RNA POLYMERASE SIGMA FACTOR FLIA"/>
    <property type="match status" value="1"/>
</dbReference>
<dbReference type="InterPro" id="IPR013325">
    <property type="entry name" value="RNA_pol_sigma_r2"/>
</dbReference>
<dbReference type="InterPro" id="IPR014284">
    <property type="entry name" value="RNA_pol_sigma-70_dom"/>
</dbReference>
<evidence type="ECO:0000313" key="6">
    <source>
        <dbReference type="EMBL" id="PCJ40820.1"/>
    </source>
</evidence>
<organism evidence="6 7">
    <name type="scientific">SAR86 cluster bacterium</name>
    <dbReference type="NCBI Taxonomy" id="2030880"/>
    <lineage>
        <taxon>Bacteria</taxon>
        <taxon>Pseudomonadati</taxon>
        <taxon>Pseudomonadota</taxon>
        <taxon>Gammaproteobacteria</taxon>
        <taxon>SAR86 cluster</taxon>
    </lineage>
</organism>
<dbReference type="Pfam" id="PF04539">
    <property type="entry name" value="Sigma70_r3"/>
    <property type="match status" value="1"/>
</dbReference>
<keyword evidence="4" id="KW-0804">Transcription</keyword>
<evidence type="ECO:0000256" key="2">
    <source>
        <dbReference type="ARBA" id="ARBA00023082"/>
    </source>
</evidence>
<dbReference type="AlphaFoldDB" id="A0A2A5CBL5"/>
<accession>A0A2A5CBL5</accession>
<protein>
    <submittedName>
        <fullName evidence="6">RNA polymerase sigma factor FliA</fullName>
    </submittedName>
</protein>
<dbReference type="EMBL" id="NVWI01000007">
    <property type="protein sequence ID" value="PCJ40820.1"/>
    <property type="molecule type" value="Genomic_DNA"/>
</dbReference>
<dbReference type="NCBIfam" id="TIGR02937">
    <property type="entry name" value="sigma70-ECF"/>
    <property type="match status" value="1"/>
</dbReference>
<dbReference type="GO" id="GO:0006352">
    <property type="term" value="P:DNA-templated transcription initiation"/>
    <property type="evidence" value="ECO:0007669"/>
    <property type="project" value="InterPro"/>
</dbReference>
<dbReference type="GO" id="GO:0003677">
    <property type="term" value="F:DNA binding"/>
    <property type="evidence" value="ECO:0007669"/>
    <property type="project" value="UniProtKB-KW"/>
</dbReference>
<evidence type="ECO:0000256" key="4">
    <source>
        <dbReference type="ARBA" id="ARBA00023163"/>
    </source>
</evidence>
<dbReference type="PANTHER" id="PTHR30385">
    <property type="entry name" value="SIGMA FACTOR F FLAGELLAR"/>
    <property type="match status" value="1"/>
</dbReference>
<dbReference type="InterPro" id="IPR012845">
    <property type="entry name" value="RNA_pol_sigma_FliA_WhiG"/>
</dbReference>
<dbReference type="Pfam" id="PF04545">
    <property type="entry name" value="Sigma70_r4"/>
    <property type="match status" value="1"/>
</dbReference>
<dbReference type="Gene3D" id="1.10.1740.10">
    <property type="match status" value="1"/>
</dbReference>
<reference evidence="7" key="1">
    <citation type="submission" date="2017-08" db="EMBL/GenBank/DDBJ databases">
        <title>A dynamic microbial community with high functional redundancy inhabits the cold, oxic subseafloor aquifer.</title>
        <authorList>
            <person name="Tully B.J."/>
            <person name="Wheat C.G."/>
            <person name="Glazer B.T."/>
            <person name="Huber J.A."/>
        </authorList>
    </citation>
    <scope>NUCLEOTIDE SEQUENCE [LARGE SCALE GENOMIC DNA]</scope>
</reference>
<dbReference type="Proteomes" id="UP000228987">
    <property type="component" value="Unassembled WGS sequence"/>
</dbReference>
<name>A0A2A5CBL5_9GAMM</name>
<dbReference type="SUPFAM" id="SSF88946">
    <property type="entry name" value="Sigma2 domain of RNA polymerase sigma factors"/>
    <property type="match status" value="1"/>
</dbReference>
<dbReference type="GO" id="GO:0016987">
    <property type="term" value="F:sigma factor activity"/>
    <property type="evidence" value="ECO:0007669"/>
    <property type="project" value="UniProtKB-KW"/>
</dbReference>
<keyword evidence="1" id="KW-0805">Transcription regulation</keyword>
<gene>
    <name evidence="6" type="ORF">COA71_09460</name>
</gene>
<evidence type="ECO:0000259" key="5">
    <source>
        <dbReference type="PROSITE" id="PS00716"/>
    </source>
</evidence>
<dbReference type="NCBIfam" id="TIGR02479">
    <property type="entry name" value="FliA_WhiG"/>
    <property type="match status" value="1"/>
</dbReference>
<dbReference type="InterPro" id="IPR007627">
    <property type="entry name" value="RNA_pol_sigma70_r2"/>
</dbReference>
<comment type="caution">
    <text evidence="6">The sequence shown here is derived from an EMBL/GenBank/DDBJ whole genome shotgun (WGS) entry which is preliminary data.</text>
</comment>
<keyword evidence="3" id="KW-0238">DNA-binding</keyword>
<evidence type="ECO:0000256" key="3">
    <source>
        <dbReference type="ARBA" id="ARBA00023125"/>
    </source>
</evidence>
<dbReference type="InterPro" id="IPR013324">
    <property type="entry name" value="RNA_pol_sigma_r3/r4-like"/>
</dbReference>